<evidence type="ECO:0000256" key="8">
    <source>
        <dbReference type="ARBA" id="ARBA00023125"/>
    </source>
</evidence>
<evidence type="ECO:0000256" key="7">
    <source>
        <dbReference type="ARBA" id="ARBA00023082"/>
    </source>
</evidence>
<feature type="region of interest" description="Disordered" evidence="11">
    <location>
        <begin position="51"/>
        <end position="90"/>
    </location>
</feature>
<dbReference type="Pfam" id="PF04963">
    <property type="entry name" value="Sigma54_CBD"/>
    <property type="match status" value="1"/>
</dbReference>
<dbReference type="EMBL" id="AKGD01000002">
    <property type="protein sequence ID" value="EIT69147.1"/>
    <property type="molecule type" value="Genomic_DNA"/>
</dbReference>
<name>I7ZBW0_9GAMM</name>
<reference evidence="14 15" key="1">
    <citation type="journal article" date="2012" name="J. Bacteriol.">
        <title>Genome Sequence of n-Alkane-Degrading Hydrocarboniphaga effusa Strain AP103T (ATCC BAA-332T).</title>
        <authorList>
            <person name="Chang H.K."/>
            <person name="Zylstra G.J."/>
            <person name="Chae J.C."/>
        </authorList>
    </citation>
    <scope>NUCLEOTIDE SEQUENCE [LARGE SCALE GENOMIC DNA]</scope>
    <source>
        <strain evidence="14 15">AP103</strain>
    </source>
</reference>
<gene>
    <name evidence="14" type="ORF">WQQ_27290</name>
</gene>
<dbReference type="Pfam" id="PF04552">
    <property type="entry name" value="Sigma54_DBD"/>
    <property type="match status" value="1"/>
</dbReference>
<dbReference type="GO" id="GO:0006352">
    <property type="term" value="P:DNA-templated transcription initiation"/>
    <property type="evidence" value="ECO:0007669"/>
    <property type="project" value="InterPro"/>
</dbReference>
<dbReference type="Gene3D" id="1.10.10.1330">
    <property type="entry name" value="RNA polymerase sigma-54 factor, core-binding domain"/>
    <property type="match status" value="1"/>
</dbReference>
<dbReference type="GO" id="GO:0000428">
    <property type="term" value="C:DNA-directed RNA polymerase complex"/>
    <property type="evidence" value="ECO:0007669"/>
    <property type="project" value="UniProtKB-KW"/>
</dbReference>
<dbReference type="GO" id="GO:0001216">
    <property type="term" value="F:DNA-binding transcription activator activity"/>
    <property type="evidence" value="ECO:0007669"/>
    <property type="project" value="InterPro"/>
</dbReference>
<evidence type="ECO:0000256" key="1">
    <source>
        <dbReference type="ARBA" id="ARBA00008798"/>
    </source>
</evidence>
<dbReference type="OrthoDB" id="9814402at2"/>
<dbReference type="PANTHER" id="PTHR32248:SF4">
    <property type="entry name" value="RNA POLYMERASE SIGMA-54 FACTOR"/>
    <property type="match status" value="1"/>
</dbReference>
<evidence type="ECO:0000313" key="15">
    <source>
        <dbReference type="Proteomes" id="UP000003704"/>
    </source>
</evidence>
<dbReference type="NCBIfam" id="NF004595">
    <property type="entry name" value="PRK05932.1-2"/>
    <property type="match status" value="1"/>
</dbReference>
<dbReference type="PROSITE" id="PS00717">
    <property type="entry name" value="SIGMA54_1"/>
    <property type="match status" value="1"/>
</dbReference>
<evidence type="ECO:0000256" key="5">
    <source>
        <dbReference type="ARBA" id="ARBA00022695"/>
    </source>
</evidence>
<dbReference type="Proteomes" id="UP000003704">
    <property type="component" value="Unassembled WGS sequence"/>
</dbReference>
<sequence length="486" mass="54101">MKQSLSLRAGMALTMTPALQQAIRLLQLSSLDLQMEIQQALDSNVMLEMDAETSEWDASEPVDEAASASESDSGEITEVTASESIPEDMPVDADWQDVFDDYAPSGSGSSDDEGLQEYLQANLRGSATLQEHLISQAQLMSVDAVDAEIAAHLIDAINEDGYLEDWPGLCVRLEHEYSVTPERVEAVLRQIQDFDPPGIAARDLAECLRLQLQQLDPTTPGIAAALKITDGHLLLLARRDENGLRRATGLDINVIRTAAALIRNLQPHPGRPFQAHESDYLRPDVIVAKKSGRWRVSLNPEHMPRLRINSHYQSFIKRADQSRDQLTLKNHLQEARYFINSLESRNETILRVSQCIVEEQRAFLEYGEEAMRPLVLRDVAEQLGIHESTVSRATANKYMLTPRGLYELKYFFSSHVQTTQGGVCSATAIQAMIKRMVGGEDPARPLSDSTLADLLLKEGIQVARRTVAKYREALNIPPSHERKAVA</sequence>
<dbReference type="InterPro" id="IPR038709">
    <property type="entry name" value="RpoN_core-bd_sf"/>
</dbReference>
<dbReference type="InterPro" id="IPR007046">
    <property type="entry name" value="RNA_pol_sigma_54_core-bd"/>
</dbReference>
<evidence type="ECO:0000259" key="13">
    <source>
        <dbReference type="Pfam" id="PF04963"/>
    </source>
</evidence>
<accession>I7ZBW0</accession>
<feature type="domain" description="RNA polymerase sigma factor 54 core-binding" evidence="13">
    <location>
        <begin position="121"/>
        <end position="312"/>
    </location>
</feature>
<dbReference type="Pfam" id="PF00309">
    <property type="entry name" value="Sigma54_AID"/>
    <property type="match status" value="1"/>
</dbReference>
<evidence type="ECO:0000256" key="2">
    <source>
        <dbReference type="ARBA" id="ARBA00019942"/>
    </source>
</evidence>
<dbReference type="GO" id="GO:0016779">
    <property type="term" value="F:nucleotidyltransferase activity"/>
    <property type="evidence" value="ECO:0007669"/>
    <property type="project" value="UniProtKB-KW"/>
</dbReference>
<keyword evidence="5 10" id="KW-0548">Nucleotidyltransferase</keyword>
<dbReference type="STRING" id="1172194.WQQ_27290"/>
<comment type="function">
    <text evidence="10">Sigma factors are initiation factors that promote the attachment of RNA polymerase to specific initiation sites and are then released.</text>
</comment>
<keyword evidence="9 10" id="KW-0804">Transcription</keyword>
<evidence type="ECO:0000256" key="9">
    <source>
        <dbReference type="ARBA" id="ARBA00023163"/>
    </source>
</evidence>
<dbReference type="GO" id="GO:0016987">
    <property type="term" value="F:sigma factor activity"/>
    <property type="evidence" value="ECO:0007669"/>
    <property type="project" value="UniProtKB-KW"/>
</dbReference>
<proteinExistence type="inferred from homology"/>
<dbReference type="NCBIfam" id="TIGR02395">
    <property type="entry name" value="rpoN_sigma"/>
    <property type="match status" value="1"/>
</dbReference>
<keyword evidence="4 10" id="KW-0808">Transferase</keyword>
<keyword evidence="8 10" id="KW-0238">DNA-binding</keyword>
<dbReference type="PROSITE" id="PS00718">
    <property type="entry name" value="SIGMA54_2"/>
    <property type="match status" value="1"/>
</dbReference>
<dbReference type="NCBIfam" id="NF009118">
    <property type="entry name" value="PRK12469.1"/>
    <property type="match status" value="1"/>
</dbReference>
<dbReference type="PRINTS" id="PR00045">
    <property type="entry name" value="SIGMA54FCT"/>
</dbReference>
<dbReference type="GO" id="GO:0003677">
    <property type="term" value="F:DNA binding"/>
    <property type="evidence" value="ECO:0007669"/>
    <property type="project" value="UniProtKB-KW"/>
</dbReference>
<keyword evidence="15" id="KW-1185">Reference proteome</keyword>
<feature type="domain" description="RNA polymerase sigma factor 54 DNA-binding" evidence="12">
    <location>
        <begin position="328"/>
        <end position="483"/>
    </location>
</feature>
<dbReference type="PANTHER" id="PTHR32248">
    <property type="entry name" value="RNA POLYMERASE SIGMA-54 FACTOR"/>
    <property type="match status" value="1"/>
</dbReference>
<dbReference type="PROSITE" id="PS50044">
    <property type="entry name" value="SIGMA54_3"/>
    <property type="match status" value="1"/>
</dbReference>
<keyword evidence="3 10" id="KW-0240">DNA-directed RNA polymerase</keyword>
<comment type="similarity">
    <text evidence="1 10">Belongs to the sigma-54 factor family.</text>
</comment>
<evidence type="ECO:0000256" key="6">
    <source>
        <dbReference type="ARBA" id="ARBA00023015"/>
    </source>
</evidence>
<keyword evidence="6 10" id="KW-0805">Transcription regulation</keyword>
<evidence type="ECO:0000259" key="12">
    <source>
        <dbReference type="Pfam" id="PF04552"/>
    </source>
</evidence>
<dbReference type="AlphaFoldDB" id="I7ZBW0"/>
<dbReference type="PATRIC" id="fig|1172194.4.peg.2639"/>
<evidence type="ECO:0000256" key="4">
    <source>
        <dbReference type="ARBA" id="ARBA00022679"/>
    </source>
</evidence>
<evidence type="ECO:0000313" key="14">
    <source>
        <dbReference type="EMBL" id="EIT69147.1"/>
    </source>
</evidence>
<feature type="compositionally biased region" description="Acidic residues" evidence="11">
    <location>
        <begin position="51"/>
        <end position="63"/>
    </location>
</feature>
<dbReference type="Gene3D" id="1.10.10.60">
    <property type="entry name" value="Homeodomain-like"/>
    <property type="match status" value="1"/>
</dbReference>
<dbReference type="RefSeq" id="WP_007185670.1">
    <property type="nucleotide sequence ID" value="NZ_AKGD01000002.1"/>
</dbReference>
<evidence type="ECO:0000256" key="11">
    <source>
        <dbReference type="SAM" id="MobiDB-lite"/>
    </source>
</evidence>
<organism evidence="14 15">
    <name type="scientific">Hydrocarboniphaga effusa AP103</name>
    <dbReference type="NCBI Taxonomy" id="1172194"/>
    <lineage>
        <taxon>Bacteria</taxon>
        <taxon>Pseudomonadati</taxon>
        <taxon>Pseudomonadota</taxon>
        <taxon>Gammaproteobacteria</taxon>
        <taxon>Nevskiales</taxon>
        <taxon>Nevskiaceae</taxon>
        <taxon>Hydrocarboniphaga</taxon>
    </lineage>
</organism>
<dbReference type="InterPro" id="IPR007634">
    <property type="entry name" value="RNA_pol_sigma_54_DNA-bd"/>
</dbReference>
<evidence type="ECO:0000256" key="3">
    <source>
        <dbReference type="ARBA" id="ARBA00022478"/>
    </source>
</evidence>
<dbReference type="PIRSF" id="PIRSF000774">
    <property type="entry name" value="RpoN"/>
    <property type="match status" value="1"/>
</dbReference>
<comment type="caution">
    <text evidence="14">The sequence shown here is derived from an EMBL/GenBank/DDBJ whole genome shotgun (WGS) entry which is preliminary data.</text>
</comment>
<keyword evidence="7 10" id="KW-0731">Sigma factor</keyword>
<dbReference type="InterPro" id="IPR000394">
    <property type="entry name" value="RNA_pol_sigma_54"/>
</dbReference>
<protein>
    <recommendedName>
        <fullName evidence="2 10">RNA polymerase sigma-54 factor</fullName>
    </recommendedName>
</protein>
<evidence type="ECO:0000256" key="10">
    <source>
        <dbReference type="PIRNR" id="PIRNR000774"/>
    </source>
</evidence>